<feature type="binding site" description="axial binding residue" evidence="9">
    <location>
        <position position="97"/>
    </location>
    <ligand>
        <name>heme c</name>
        <dbReference type="ChEBI" id="CHEBI:61717"/>
        <label>1</label>
    </ligand>
    <ligandPart>
        <name>Fe</name>
        <dbReference type="ChEBI" id="CHEBI:18248"/>
    </ligandPart>
</feature>
<keyword evidence="12" id="KW-1185">Reference proteome</keyword>
<dbReference type="GO" id="GO:0020037">
    <property type="term" value="F:heme binding"/>
    <property type="evidence" value="ECO:0007669"/>
    <property type="project" value="InterPro"/>
</dbReference>
<dbReference type="SUPFAM" id="SSF46626">
    <property type="entry name" value="Cytochrome c"/>
    <property type="match status" value="2"/>
</dbReference>
<reference evidence="11 12" key="1">
    <citation type="submission" date="2019-01" db="EMBL/GenBank/DDBJ databases">
        <title>Spirosoma flava sp. nov., a propanil-degrading bacterium isolated from herbicide-contaminated soil.</title>
        <authorList>
            <person name="Zhang L."/>
            <person name="Jiang J.-D."/>
        </authorList>
    </citation>
    <scope>NUCLEOTIDE SEQUENCE [LARGE SCALE GENOMIC DNA]</scope>
    <source>
        <strain evidence="11 12">TY50</strain>
    </source>
</reference>
<dbReference type="PANTHER" id="PTHR30600:SF10">
    <property type="entry name" value="BLL6722 PROTEIN"/>
    <property type="match status" value="1"/>
</dbReference>
<dbReference type="Gene3D" id="1.10.760.10">
    <property type="entry name" value="Cytochrome c-like domain"/>
    <property type="match status" value="2"/>
</dbReference>
<dbReference type="PROSITE" id="PS51257">
    <property type="entry name" value="PROKAR_LIPOPROTEIN"/>
    <property type="match status" value="1"/>
</dbReference>
<evidence type="ECO:0000256" key="6">
    <source>
        <dbReference type="ARBA" id="ARBA00023002"/>
    </source>
</evidence>
<keyword evidence="4" id="KW-0732">Signal</keyword>
<feature type="binding site" description="covalent" evidence="8">
    <location>
        <position position="238"/>
    </location>
    <ligand>
        <name>heme c</name>
        <dbReference type="ChEBI" id="CHEBI:61717"/>
        <label>2</label>
    </ligand>
</feature>
<organism evidence="11 12">
    <name type="scientific">Spirosoma sordidisoli</name>
    <dbReference type="NCBI Taxonomy" id="2502893"/>
    <lineage>
        <taxon>Bacteria</taxon>
        <taxon>Pseudomonadati</taxon>
        <taxon>Bacteroidota</taxon>
        <taxon>Cytophagia</taxon>
        <taxon>Cytophagales</taxon>
        <taxon>Cytophagaceae</taxon>
        <taxon>Spirosoma</taxon>
    </lineage>
</organism>
<evidence type="ECO:0000256" key="7">
    <source>
        <dbReference type="ARBA" id="ARBA00023004"/>
    </source>
</evidence>
<dbReference type="RefSeq" id="WP_129600738.1">
    <property type="nucleotide sequence ID" value="NZ_SBLB01000001.1"/>
</dbReference>
<dbReference type="Proteomes" id="UP000290407">
    <property type="component" value="Unassembled WGS sequence"/>
</dbReference>
<evidence type="ECO:0000256" key="5">
    <source>
        <dbReference type="ARBA" id="ARBA00022764"/>
    </source>
</evidence>
<feature type="binding site" description="covalent" evidence="8">
    <location>
        <position position="93"/>
    </location>
    <ligand>
        <name>heme c</name>
        <dbReference type="ChEBI" id="CHEBI:61717"/>
        <label>1</label>
    </ligand>
</feature>
<comment type="cofactor">
    <cofactor evidence="8">
        <name>heme</name>
        <dbReference type="ChEBI" id="CHEBI:30413"/>
    </cofactor>
    <text evidence="8">Binds 2 heme groups.</text>
</comment>
<dbReference type="InterPro" id="IPR004852">
    <property type="entry name" value="Di-haem_cyt_c_peroxidsae"/>
</dbReference>
<evidence type="ECO:0000313" key="12">
    <source>
        <dbReference type="Proteomes" id="UP000290407"/>
    </source>
</evidence>
<dbReference type="InterPro" id="IPR009056">
    <property type="entry name" value="Cyt_c-like_dom"/>
</dbReference>
<evidence type="ECO:0000256" key="3">
    <source>
        <dbReference type="ARBA" id="ARBA00022723"/>
    </source>
</evidence>
<gene>
    <name evidence="11" type="ORF">EQG79_06435</name>
</gene>
<protein>
    <submittedName>
        <fullName evidence="11">C-type cytochrome</fullName>
    </submittedName>
</protein>
<evidence type="ECO:0000313" key="11">
    <source>
        <dbReference type="EMBL" id="RYC71762.1"/>
    </source>
</evidence>
<evidence type="ECO:0000256" key="1">
    <source>
        <dbReference type="ARBA" id="ARBA00004418"/>
    </source>
</evidence>
<comment type="caution">
    <text evidence="11">The sequence shown here is derived from an EMBL/GenBank/DDBJ whole genome shotgun (WGS) entry which is preliminary data.</text>
</comment>
<proteinExistence type="predicted"/>
<dbReference type="PROSITE" id="PS51007">
    <property type="entry name" value="CYTC"/>
    <property type="match status" value="1"/>
</dbReference>
<dbReference type="PANTHER" id="PTHR30600">
    <property type="entry name" value="CYTOCHROME C PEROXIDASE-RELATED"/>
    <property type="match status" value="1"/>
</dbReference>
<dbReference type="InterPro" id="IPR036909">
    <property type="entry name" value="Cyt_c-like_dom_sf"/>
</dbReference>
<dbReference type="InterPro" id="IPR051395">
    <property type="entry name" value="Cytochrome_c_Peroxidase/MauG"/>
</dbReference>
<dbReference type="GO" id="GO:0046872">
    <property type="term" value="F:metal ion binding"/>
    <property type="evidence" value="ECO:0007669"/>
    <property type="project" value="UniProtKB-KW"/>
</dbReference>
<dbReference type="InterPro" id="IPR026259">
    <property type="entry name" value="MauG/Cytc_peroxidase"/>
</dbReference>
<dbReference type="GO" id="GO:0009055">
    <property type="term" value="F:electron transfer activity"/>
    <property type="evidence" value="ECO:0007669"/>
    <property type="project" value="InterPro"/>
</dbReference>
<dbReference type="EMBL" id="SBLB01000001">
    <property type="protein sequence ID" value="RYC71762.1"/>
    <property type="molecule type" value="Genomic_DNA"/>
</dbReference>
<sequence length="364" mass="40839">MQRWQFFGVWISVALFGAVVSCQPGGSDPTTDPEPTGPKPIEYQTTPYPWKKPANFPEPTYAFSKNPLTLEGVALGRALFYDDMLSVNGTVSCAFCHQQGAAFAHTDHALSHGINDKIGTRNNLGLQNMAFYKSFFWDGGVQDLDLLPIAPIENPVEMGHSMPALLNAVRQSPRYRPMFLAAFGTDSITTDRFLKSLSQFMLTMVSANSRYDKYVRNEAGGQLSTDELAGLTLFKQKCSTCHAGELFTDQSYRNNGLSRANNNDEGRSLITLRPEDRFRFRVPSLRNVERTSPYMHDGRFWTLEEVMNHYSTNMQDVPELDPALRINGKPGVPLTDTEKKQLVAFLRTLTDTDYIADRRLSAPN</sequence>
<dbReference type="PIRSF" id="PIRSF000294">
    <property type="entry name" value="Cytochrome-c_peroxidase"/>
    <property type="match status" value="1"/>
</dbReference>
<comment type="PTM">
    <text evidence="8">Binds 2 heme groups per subunit.</text>
</comment>
<keyword evidence="2 8" id="KW-0349">Heme</keyword>
<feature type="binding site" description="covalent" evidence="8">
    <location>
        <position position="96"/>
    </location>
    <ligand>
        <name>heme c</name>
        <dbReference type="ChEBI" id="CHEBI:61717"/>
        <label>1</label>
    </ligand>
</feature>
<feature type="binding site" description="covalent" evidence="8">
    <location>
        <position position="241"/>
    </location>
    <ligand>
        <name>heme c</name>
        <dbReference type="ChEBI" id="CHEBI:61717"/>
        <label>2</label>
    </ligand>
</feature>
<dbReference type="GO" id="GO:0004130">
    <property type="term" value="F:cytochrome-c peroxidase activity"/>
    <property type="evidence" value="ECO:0007669"/>
    <property type="project" value="TreeGrafter"/>
</dbReference>
<evidence type="ECO:0000256" key="2">
    <source>
        <dbReference type="ARBA" id="ARBA00022617"/>
    </source>
</evidence>
<feature type="domain" description="Cytochrome c" evidence="10">
    <location>
        <begin position="225"/>
        <end position="350"/>
    </location>
</feature>
<evidence type="ECO:0000259" key="10">
    <source>
        <dbReference type="PROSITE" id="PS51007"/>
    </source>
</evidence>
<keyword evidence="6" id="KW-0560">Oxidoreductase</keyword>
<name>A0A4Q2URU7_9BACT</name>
<dbReference type="Pfam" id="PF03150">
    <property type="entry name" value="CCP_MauG"/>
    <property type="match status" value="1"/>
</dbReference>
<keyword evidence="3 9" id="KW-0479">Metal-binding</keyword>
<accession>A0A4Q2URU7</accession>
<keyword evidence="5" id="KW-0574">Periplasm</keyword>
<evidence type="ECO:0000256" key="8">
    <source>
        <dbReference type="PIRSR" id="PIRSR000294-1"/>
    </source>
</evidence>
<dbReference type="AlphaFoldDB" id="A0A4Q2URU7"/>
<feature type="binding site" description="axial binding residue" evidence="9">
    <location>
        <position position="242"/>
    </location>
    <ligand>
        <name>heme c</name>
        <dbReference type="ChEBI" id="CHEBI:61717"/>
        <label>2</label>
    </ligand>
    <ligandPart>
        <name>Fe</name>
        <dbReference type="ChEBI" id="CHEBI:18248"/>
    </ligandPart>
</feature>
<evidence type="ECO:0000256" key="9">
    <source>
        <dbReference type="PIRSR" id="PIRSR000294-2"/>
    </source>
</evidence>
<keyword evidence="7 9" id="KW-0408">Iron</keyword>
<dbReference type="GO" id="GO:0042597">
    <property type="term" value="C:periplasmic space"/>
    <property type="evidence" value="ECO:0007669"/>
    <property type="project" value="UniProtKB-SubCell"/>
</dbReference>
<comment type="subcellular location">
    <subcellularLocation>
        <location evidence="1">Periplasm</location>
    </subcellularLocation>
</comment>
<evidence type="ECO:0000256" key="4">
    <source>
        <dbReference type="ARBA" id="ARBA00022729"/>
    </source>
</evidence>